<evidence type="ECO:0000313" key="10">
    <source>
        <dbReference type="Proteomes" id="UP000707138"/>
    </source>
</evidence>
<dbReference type="Pfam" id="PF07690">
    <property type="entry name" value="MFS_1"/>
    <property type="match status" value="1"/>
</dbReference>
<feature type="transmembrane region" description="Helical" evidence="7">
    <location>
        <begin position="216"/>
        <end position="238"/>
    </location>
</feature>
<feature type="transmembrane region" description="Helical" evidence="7">
    <location>
        <begin position="98"/>
        <end position="118"/>
    </location>
</feature>
<dbReference type="PANTHER" id="PTHR43414">
    <property type="entry name" value="MULTIDRUG RESISTANCE PROTEIN MDTG"/>
    <property type="match status" value="1"/>
</dbReference>
<organism evidence="9 10">
    <name type="scientific">Veillonella magna</name>
    <dbReference type="NCBI Taxonomy" id="464322"/>
    <lineage>
        <taxon>Bacteria</taxon>
        <taxon>Bacillati</taxon>
        <taxon>Bacillota</taxon>
        <taxon>Negativicutes</taxon>
        <taxon>Veillonellales</taxon>
        <taxon>Veillonellaceae</taxon>
        <taxon>Veillonella</taxon>
    </lineage>
</organism>
<feature type="transmembrane region" description="Helical" evidence="7">
    <location>
        <begin position="41"/>
        <end position="61"/>
    </location>
</feature>
<feature type="domain" description="Major facilitator superfamily (MFS) profile" evidence="8">
    <location>
        <begin position="1"/>
        <end position="394"/>
    </location>
</feature>
<comment type="caution">
    <text evidence="9">The sequence shown here is derived from an EMBL/GenBank/DDBJ whole genome shotgun (WGS) entry which is preliminary data.</text>
</comment>
<protein>
    <submittedName>
        <fullName evidence="9">MFS transporter</fullName>
    </submittedName>
</protein>
<evidence type="ECO:0000256" key="1">
    <source>
        <dbReference type="ARBA" id="ARBA00004651"/>
    </source>
</evidence>
<sequence length="401" mass="43278">MRNVWILSVCMAALSICYTMLVPFLPVYLLELGVGEGSVAMWSGVVFSVTFLVAGIMAPIWGRMADTHGKKIMAIRAAVLIGITYILTGMVTDQWQLFLTRALMGFANGFMPAAMTMVSLSVPQEKAGTALGIFQTGLIVGNVIGPSLGGMVEAVIGMRPVFYVAGIVLFVAAAVVYFFVKEPHVAMSEEERQQAKKTSLRDDWRIVRSKKVLTELLWLFFIMQGAILMLQPILALYVGRMQGTMEGAAMLSGMILSIGGMAGVVTTNLWASFGQRKGYFKAISFALTGTGIVLLLQSLPFGIWWFGALQVLVGCFIVGVNPSLSAAVTVNTEPGVRGRVFGMSTTAQQFGCMVGPLFASIVTTVIGIQYVFLITGVLLAVVGIRVYRVWVIGVRKRPGEI</sequence>
<gene>
    <name evidence="9" type="ORF">H6A01_05690</name>
</gene>
<keyword evidence="3" id="KW-1003">Cell membrane</keyword>
<dbReference type="EMBL" id="JACJLA010000008">
    <property type="protein sequence ID" value="MBM6912812.1"/>
    <property type="molecule type" value="Genomic_DNA"/>
</dbReference>
<feature type="transmembrane region" description="Helical" evidence="7">
    <location>
        <begin position="5"/>
        <end position="29"/>
    </location>
</feature>
<evidence type="ECO:0000256" key="6">
    <source>
        <dbReference type="ARBA" id="ARBA00023136"/>
    </source>
</evidence>
<dbReference type="SUPFAM" id="SSF103473">
    <property type="entry name" value="MFS general substrate transporter"/>
    <property type="match status" value="1"/>
</dbReference>
<comment type="subcellular location">
    <subcellularLocation>
        <location evidence="1">Cell membrane</location>
        <topology evidence="1">Multi-pass membrane protein</topology>
    </subcellularLocation>
</comment>
<evidence type="ECO:0000313" key="9">
    <source>
        <dbReference type="EMBL" id="MBM6912812.1"/>
    </source>
</evidence>
<keyword evidence="10" id="KW-1185">Reference proteome</keyword>
<dbReference type="PROSITE" id="PS50850">
    <property type="entry name" value="MFS"/>
    <property type="match status" value="1"/>
</dbReference>
<keyword evidence="5 7" id="KW-1133">Transmembrane helix</keyword>
<feature type="transmembrane region" description="Helical" evidence="7">
    <location>
        <begin position="278"/>
        <end position="297"/>
    </location>
</feature>
<dbReference type="InterPro" id="IPR020846">
    <property type="entry name" value="MFS_dom"/>
</dbReference>
<dbReference type="PANTHER" id="PTHR43414:SF1">
    <property type="entry name" value="PEPTIDE PERMEASE"/>
    <property type="match status" value="1"/>
</dbReference>
<dbReference type="InterPro" id="IPR011701">
    <property type="entry name" value="MFS"/>
</dbReference>
<evidence type="ECO:0000256" key="5">
    <source>
        <dbReference type="ARBA" id="ARBA00022989"/>
    </source>
</evidence>
<name>A0ABS2GH06_9FIRM</name>
<keyword evidence="6 7" id="KW-0472">Membrane</keyword>
<accession>A0ABS2GH06</accession>
<keyword evidence="2" id="KW-0813">Transport</keyword>
<evidence type="ECO:0000259" key="8">
    <source>
        <dbReference type="PROSITE" id="PS50850"/>
    </source>
</evidence>
<feature type="transmembrane region" description="Helical" evidence="7">
    <location>
        <begin position="73"/>
        <end position="92"/>
    </location>
</feature>
<dbReference type="InterPro" id="IPR036259">
    <property type="entry name" value="MFS_trans_sf"/>
</dbReference>
<proteinExistence type="predicted"/>
<evidence type="ECO:0000256" key="3">
    <source>
        <dbReference type="ARBA" id="ARBA00022475"/>
    </source>
</evidence>
<keyword evidence="4 7" id="KW-0812">Transmembrane</keyword>
<feature type="transmembrane region" description="Helical" evidence="7">
    <location>
        <begin position="368"/>
        <end position="387"/>
    </location>
</feature>
<dbReference type="Gene3D" id="1.20.1250.20">
    <property type="entry name" value="MFS general substrate transporter like domains"/>
    <property type="match status" value="1"/>
</dbReference>
<evidence type="ECO:0000256" key="4">
    <source>
        <dbReference type="ARBA" id="ARBA00022692"/>
    </source>
</evidence>
<evidence type="ECO:0000256" key="7">
    <source>
        <dbReference type="SAM" id="Phobius"/>
    </source>
</evidence>
<feature type="transmembrane region" description="Helical" evidence="7">
    <location>
        <begin position="250"/>
        <end position="271"/>
    </location>
</feature>
<dbReference type="Proteomes" id="UP000707138">
    <property type="component" value="Unassembled WGS sequence"/>
</dbReference>
<feature type="transmembrane region" description="Helical" evidence="7">
    <location>
        <begin position="130"/>
        <end position="149"/>
    </location>
</feature>
<evidence type="ECO:0000256" key="2">
    <source>
        <dbReference type="ARBA" id="ARBA00022448"/>
    </source>
</evidence>
<feature type="transmembrane region" description="Helical" evidence="7">
    <location>
        <begin position="161"/>
        <end position="180"/>
    </location>
</feature>
<reference evidence="9 10" key="1">
    <citation type="journal article" date="2021" name="Sci. Rep.">
        <title>The distribution of antibiotic resistance genes in chicken gut microbiota commensals.</title>
        <authorList>
            <person name="Juricova H."/>
            <person name="Matiasovicova J."/>
            <person name="Kubasova T."/>
            <person name="Cejkova D."/>
            <person name="Rychlik I."/>
        </authorList>
    </citation>
    <scope>NUCLEOTIDE SEQUENCE [LARGE SCALE GENOMIC DNA]</scope>
    <source>
        <strain evidence="9 10">An537</strain>
    </source>
</reference>